<reference evidence="1 2" key="1">
    <citation type="submission" date="2015-11" db="EMBL/GenBank/DDBJ databases">
        <title>Genomic analysis of 38 Legionella species identifies large and diverse effector repertoires.</title>
        <authorList>
            <person name="Burstein D."/>
            <person name="Amaro F."/>
            <person name="Zusman T."/>
            <person name="Lifshitz Z."/>
            <person name="Cohen O."/>
            <person name="Gilbert J.A."/>
            <person name="Pupko T."/>
            <person name="Shuman H.A."/>
            <person name="Segal G."/>
        </authorList>
    </citation>
    <scope>NUCLEOTIDE SEQUENCE [LARGE SCALE GENOMIC DNA]</scope>
    <source>
        <strain evidence="1 2">Oak Ridge-10</strain>
    </source>
</reference>
<dbReference type="PATRIC" id="fig|29423.5.peg.1552"/>
<name>A0A0W0WZP8_9GAMM</name>
<sequence length="612" mass="70782">MTYYKKFIADIKSFDTLSPYAATIHNALLIHAYHELEQRYKHLTTKLSNSSDAHDGGIPTDKQILLNKTKQNKILVSLLMHMIDIEAEAHANSLDLTQKSIPDYSFISEFARHFQNVSQLVDVLADAPDYLKVLTTNVCIAILTKVDKPTQEQQLAALSVDHLEDMLEQAIITYECTEHEATQSQCQHLVHMGMFELIRREQQRIFAQENLQAECHCYQHFLDFIREKLPELRQSNILEHLNLYQNTAGQTIHDLITDVERKLCINLHEVLTDLQIHMFKTPLTPLAEINLNQEAAQMILAQFKEPLAKGAKLLERSNALSQHELAHKIRKYDHQINLLKRQWAMMEAISSANQREFADLVMRWETYFHRLQSIYIKIKKAERLDKLASDSCLADTSRNKLLHTANHVLEETFANPPSAMTIYALLNNDQARHYLEQKKTVQNANKKVLVTINFPQKKLTEKEIETFITEAELHVNSPSGQKYFFSYKDNIPKAMLMVRGTLPEELETPKHYQQRLAITTMNMIDNVLSKSTIVNVNTTNPFIAKIAEQYINHLKHIVKLEMTYFEITGCSYNIQNEAIEQAEKMFTMLAPQLSKKNIKSASWYKEAQKLHQ</sequence>
<proteinExistence type="predicted"/>
<organism evidence="1 2">
    <name type="scientific">Legionella oakridgensis</name>
    <dbReference type="NCBI Taxonomy" id="29423"/>
    <lineage>
        <taxon>Bacteria</taxon>
        <taxon>Pseudomonadati</taxon>
        <taxon>Pseudomonadota</taxon>
        <taxon>Gammaproteobacteria</taxon>
        <taxon>Legionellales</taxon>
        <taxon>Legionellaceae</taxon>
        <taxon>Legionella</taxon>
    </lineage>
</organism>
<comment type="caution">
    <text evidence="1">The sequence shown here is derived from an EMBL/GenBank/DDBJ whole genome shotgun (WGS) entry which is preliminary data.</text>
</comment>
<dbReference type="EMBL" id="LNYP01000029">
    <property type="protein sequence ID" value="KTD37803.1"/>
    <property type="molecule type" value="Genomic_DNA"/>
</dbReference>
<protein>
    <submittedName>
        <fullName evidence="1">Uncharacterized protein</fullName>
    </submittedName>
</protein>
<evidence type="ECO:0000313" key="1">
    <source>
        <dbReference type="EMBL" id="KTD37803.1"/>
    </source>
</evidence>
<accession>A0A0W0WZP8</accession>
<dbReference type="RefSeq" id="WP_058388886.1">
    <property type="nucleotide sequence ID" value="NZ_LCUA01000002.1"/>
</dbReference>
<dbReference type="AlphaFoldDB" id="A0A0W0WZP8"/>
<evidence type="ECO:0000313" key="2">
    <source>
        <dbReference type="Proteomes" id="UP000054858"/>
    </source>
</evidence>
<gene>
    <name evidence="1" type="ORF">Loak_1479</name>
</gene>
<dbReference type="Proteomes" id="UP000054858">
    <property type="component" value="Unassembled WGS sequence"/>
</dbReference>